<dbReference type="OrthoDB" id="3872971at2"/>
<evidence type="ECO:0000313" key="10">
    <source>
        <dbReference type="Proteomes" id="UP000198822"/>
    </source>
</evidence>
<evidence type="ECO:0000256" key="2">
    <source>
        <dbReference type="ARBA" id="ARBA00009142"/>
    </source>
</evidence>
<dbReference type="InterPro" id="IPR002781">
    <property type="entry name" value="TM_pro_TauE-like"/>
</dbReference>
<evidence type="ECO:0000313" key="9">
    <source>
        <dbReference type="EMBL" id="SDH87368.1"/>
    </source>
</evidence>
<keyword evidence="3" id="KW-0813">Transport</keyword>
<keyword evidence="4 8" id="KW-1003">Cell membrane</keyword>
<dbReference type="RefSeq" id="WP_092505777.1">
    <property type="nucleotide sequence ID" value="NZ_LT629695.1"/>
</dbReference>
<evidence type="ECO:0000256" key="7">
    <source>
        <dbReference type="ARBA" id="ARBA00023136"/>
    </source>
</evidence>
<dbReference type="InterPro" id="IPR052017">
    <property type="entry name" value="TSUP"/>
</dbReference>
<dbReference type="Pfam" id="PF01925">
    <property type="entry name" value="TauE"/>
    <property type="match status" value="1"/>
</dbReference>
<name>A0A1G8FYZ1_9MICO</name>
<dbReference type="STRING" id="399736.SAMN04489720_2683"/>
<evidence type="ECO:0000256" key="5">
    <source>
        <dbReference type="ARBA" id="ARBA00022692"/>
    </source>
</evidence>
<keyword evidence="7 8" id="KW-0472">Membrane</keyword>
<dbReference type="PANTHER" id="PTHR30269:SF37">
    <property type="entry name" value="MEMBRANE TRANSPORTER PROTEIN"/>
    <property type="match status" value="1"/>
</dbReference>
<evidence type="ECO:0000256" key="6">
    <source>
        <dbReference type="ARBA" id="ARBA00022989"/>
    </source>
</evidence>
<dbReference type="Proteomes" id="UP000198822">
    <property type="component" value="Chromosome I"/>
</dbReference>
<comment type="subcellular location">
    <subcellularLocation>
        <location evidence="1 8">Cell membrane</location>
        <topology evidence="1 8">Multi-pass membrane protein</topology>
    </subcellularLocation>
</comment>
<dbReference type="PANTHER" id="PTHR30269">
    <property type="entry name" value="TRANSMEMBRANE PROTEIN YFCA"/>
    <property type="match status" value="1"/>
</dbReference>
<feature type="transmembrane region" description="Helical" evidence="8">
    <location>
        <begin position="195"/>
        <end position="216"/>
    </location>
</feature>
<proteinExistence type="inferred from homology"/>
<evidence type="ECO:0000256" key="4">
    <source>
        <dbReference type="ARBA" id="ARBA00022475"/>
    </source>
</evidence>
<accession>A0A1G8FYZ1</accession>
<dbReference type="EMBL" id="LT629695">
    <property type="protein sequence ID" value="SDH87368.1"/>
    <property type="molecule type" value="Genomic_DNA"/>
</dbReference>
<feature type="transmembrane region" description="Helical" evidence="8">
    <location>
        <begin position="228"/>
        <end position="248"/>
    </location>
</feature>
<comment type="similarity">
    <text evidence="2 8">Belongs to the 4-toluene sulfonate uptake permease (TSUP) (TC 2.A.102) family.</text>
</comment>
<evidence type="ECO:0000256" key="8">
    <source>
        <dbReference type="RuleBase" id="RU363041"/>
    </source>
</evidence>
<sequence length="249" mass="25888">MEWSFVVALVALAIGALAQRTVGMGFGLVVTPTMVLAVGPVEAVLVVNVFGIVACAMIIGRVWRDIDWRGLVWLVLPAIALTIPGILLAQASDADALKVAVGVLALVGVVVSAGFAKTERSLDGPPLRMASGALVGALNSSVGLGAPVIGMFAILSKWDHRVFAATMQPFWILLSLSTVVSRQLVAPGGAPPWEWWMWLVAIAPVLVGVLAGERIAARIDQAMARRAVIVFSLLSGIAVLVTGIVGLAS</sequence>
<keyword evidence="10" id="KW-1185">Reference proteome</keyword>
<feature type="transmembrane region" description="Helical" evidence="8">
    <location>
        <begin position="96"/>
        <end position="115"/>
    </location>
</feature>
<reference evidence="10" key="1">
    <citation type="submission" date="2016-10" db="EMBL/GenBank/DDBJ databases">
        <authorList>
            <person name="Varghese N."/>
            <person name="Submissions S."/>
        </authorList>
    </citation>
    <scope>NUCLEOTIDE SEQUENCE [LARGE SCALE GENOMIC DNA]</scope>
    <source>
        <strain evidence="10">DSM 22002</strain>
    </source>
</reference>
<gene>
    <name evidence="9" type="ORF">SAMN04489720_2683</name>
</gene>
<protein>
    <recommendedName>
        <fullName evidence="8">Probable membrane transporter protein</fullName>
    </recommendedName>
</protein>
<organism evidence="9 10">
    <name type="scientific">Agrococcus jejuensis</name>
    <dbReference type="NCBI Taxonomy" id="399736"/>
    <lineage>
        <taxon>Bacteria</taxon>
        <taxon>Bacillati</taxon>
        <taxon>Actinomycetota</taxon>
        <taxon>Actinomycetes</taxon>
        <taxon>Micrococcales</taxon>
        <taxon>Microbacteriaceae</taxon>
        <taxon>Agrococcus</taxon>
    </lineage>
</organism>
<dbReference type="AlphaFoldDB" id="A0A1G8FYZ1"/>
<feature type="transmembrane region" description="Helical" evidence="8">
    <location>
        <begin position="71"/>
        <end position="90"/>
    </location>
</feature>
<keyword evidence="5 8" id="KW-0812">Transmembrane</keyword>
<keyword evidence="6 8" id="KW-1133">Transmembrane helix</keyword>
<dbReference type="GO" id="GO:0005886">
    <property type="term" value="C:plasma membrane"/>
    <property type="evidence" value="ECO:0007669"/>
    <property type="project" value="UniProtKB-SubCell"/>
</dbReference>
<feature type="transmembrane region" description="Helical" evidence="8">
    <location>
        <begin position="34"/>
        <end position="59"/>
    </location>
</feature>
<evidence type="ECO:0000256" key="1">
    <source>
        <dbReference type="ARBA" id="ARBA00004651"/>
    </source>
</evidence>
<feature type="transmembrane region" description="Helical" evidence="8">
    <location>
        <begin position="127"/>
        <end position="155"/>
    </location>
</feature>
<evidence type="ECO:0000256" key="3">
    <source>
        <dbReference type="ARBA" id="ARBA00022448"/>
    </source>
</evidence>